<dbReference type="SUPFAM" id="SSF52540">
    <property type="entry name" value="P-loop containing nucleoside triphosphate hydrolases"/>
    <property type="match status" value="1"/>
</dbReference>
<evidence type="ECO:0000256" key="8">
    <source>
        <dbReference type="ARBA" id="ARBA00023136"/>
    </source>
</evidence>
<dbReference type="SMART" id="SM00382">
    <property type="entry name" value="AAA"/>
    <property type="match status" value="1"/>
</dbReference>
<evidence type="ECO:0000259" key="10">
    <source>
        <dbReference type="PROSITE" id="PS50893"/>
    </source>
</evidence>
<keyword evidence="3" id="KW-1003">Cell membrane</keyword>
<protein>
    <submittedName>
        <fullName evidence="12">ABC transporter ATP-binding protein/permease</fullName>
    </submittedName>
</protein>
<evidence type="ECO:0000256" key="7">
    <source>
        <dbReference type="ARBA" id="ARBA00022989"/>
    </source>
</evidence>
<dbReference type="InterPro" id="IPR039421">
    <property type="entry name" value="Type_1_exporter"/>
</dbReference>
<name>A0A9D2Q2R2_9FIRM</name>
<feature type="transmembrane region" description="Helical" evidence="9">
    <location>
        <begin position="222"/>
        <end position="243"/>
    </location>
</feature>
<comment type="subcellular location">
    <subcellularLocation>
        <location evidence="1">Cell membrane</location>
        <topology evidence="1">Multi-pass membrane protein</topology>
    </subcellularLocation>
</comment>
<keyword evidence="4 9" id="KW-0812">Transmembrane</keyword>
<dbReference type="Proteomes" id="UP000823918">
    <property type="component" value="Unassembled WGS sequence"/>
</dbReference>
<keyword evidence="8 9" id="KW-0472">Membrane</keyword>
<feature type="transmembrane region" description="Helical" evidence="9">
    <location>
        <begin position="294"/>
        <end position="312"/>
    </location>
</feature>
<feature type="transmembrane region" description="Helical" evidence="9">
    <location>
        <begin position="318"/>
        <end position="341"/>
    </location>
</feature>
<dbReference type="PANTHER" id="PTHR43394:SF1">
    <property type="entry name" value="ATP-BINDING CASSETTE SUB-FAMILY B MEMBER 10, MITOCHONDRIAL"/>
    <property type="match status" value="1"/>
</dbReference>
<dbReference type="GO" id="GO:0016887">
    <property type="term" value="F:ATP hydrolysis activity"/>
    <property type="evidence" value="ECO:0007669"/>
    <property type="project" value="InterPro"/>
</dbReference>
<dbReference type="InterPro" id="IPR027417">
    <property type="entry name" value="P-loop_NTPase"/>
</dbReference>
<organism evidence="12 13">
    <name type="scientific">Candidatus Ruthenibacterium merdavium</name>
    <dbReference type="NCBI Taxonomy" id="2838752"/>
    <lineage>
        <taxon>Bacteria</taxon>
        <taxon>Bacillati</taxon>
        <taxon>Bacillota</taxon>
        <taxon>Clostridia</taxon>
        <taxon>Eubacteriales</taxon>
        <taxon>Oscillospiraceae</taxon>
        <taxon>Ruthenibacterium</taxon>
    </lineage>
</organism>
<reference evidence="12" key="2">
    <citation type="submission" date="2021-04" db="EMBL/GenBank/DDBJ databases">
        <authorList>
            <person name="Gilroy R."/>
        </authorList>
    </citation>
    <scope>NUCLEOTIDE SEQUENCE</scope>
    <source>
        <strain evidence="12">5933</strain>
    </source>
</reference>
<dbReference type="Pfam" id="PF00005">
    <property type="entry name" value="ABC_tran"/>
    <property type="match status" value="1"/>
</dbReference>
<dbReference type="EMBL" id="DWWA01000020">
    <property type="protein sequence ID" value="HJC71853.1"/>
    <property type="molecule type" value="Genomic_DNA"/>
</dbReference>
<keyword evidence="7 9" id="KW-1133">Transmembrane helix</keyword>
<dbReference type="FunFam" id="3.40.50.300:FF:000221">
    <property type="entry name" value="Multidrug ABC transporter ATP-binding protein"/>
    <property type="match status" value="1"/>
</dbReference>
<dbReference type="Gene3D" id="1.20.1560.10">
    <property type="entry name" value="ABC transporter type 1, transmembrane domain"/>
    <property type="match status" value="1"/>
</dbReference>
<dbReference type="CDD" id="cd18548">
    <property type="entry name" value="ABC_6TM_Tm287_like"/>
    <property type="match status" value="1"/>
</dbReference>
<evidence type="ECO:0000259" key="11">
    <source>
        <dbReference type="PROSITE" id="PS50929"/>
    </source>
</evidence>
<evidence type="ECO:0000256" key="6">
    <source>
        <dbReference type="ARBA" id="ARBA00022840"/>
    </source>
</evidence>
<keyword evidence="2" id="KW-0813">Transport</keyword>
<dbReference type="PROSITE" id="PS50929">
    <property type="entry name" value="ABC_TM1F"/>
    <property type="match status" value="1"/>
</dbReference>
<evidence type="ECO:0000256" key="3">
    <source>
        <dbReference type="ARBA" id="ARBA00022475"/>
    </source>
</evidence>
<evidence type="ECO:0000256" key="4">
    <source>
        <dbReference type="ARBA" id="ARBA00022692"/>
    </source>
</evidence>
<evidence type="ECO:0000256" key="2">
    <source>
        <dbReference type="ARBA" id="ARBA00022448"/>
    </source>
</evidence>
<feature type="domain" description="ABC transporter" evidence="10">
    <location>
        <begin position="495"/>
        <end position="730"/>
    </location>
</feature>
<dbReference type="Gene3D" id="3.40.50.300">
    <property type="entry name" value="P-loop containing nucleotide triphosphate hydrolases"/>
    <property type="match status" value="1"/>
</dbReference>
<dbReference type="GO" id="GO:0005524">
    <property type="term" value="F:ATP binding"/>
    <property type="evidence" value="ECO:0007669"/>
    <property type="project" value="UniProtKB-KW"/>
</dbReference>
<evidence type="ECO:0000256" key="1">
    <source>
        <dbReference type="ARBA" id="ARBA00004651"/>
    </source>
</evidence>
<feature type="transmembrane region" description="Helical" evidence="9">
    <location>
        <begin position="400"/>
        <end position="421"/>
    </location>
</feature>
<sequence>MLKLKRYLKPYLILLVAGIVLLFGQATLELTLPNMMSDIVNVGIQQGGITSAAPQAISGDAMQLMQMMMSEKDRTAVEESYEPLSMRADRADLMKQYPNADENTYVLRDDVDVSAAEGAFSRASYAFIQVMQSLSEQSGAENASEQDGATASIDFSKAAQMMGMLAMRSDNTIQGAIDTAAATPEMMTEQTAAVFVKSFYQDLGADTDSIQTGYILTVGLKMLGLTLLLTTCAISAGFCMARLGAGVGRDLRRDVFSRVTRFNQSEMDRFSTASLITRSTNDVQQIQTFLSMGFRLMCFAPIMGIGGLVMGLSKCPELAWVLLLALTIMLLVILTLFAVALPRFKKMQQFVDRLNLVSREELSGMMVVRAFSNQKFMQDRFESANRDLTSNTLFVNRAMAVMMPVMTLVMNGVSLLIVWFGGKQIAESNLQVGDMMAFIQYAMHVIMSFLFISMMFIMVPRASVSAERIYEVLSTENRVKNPEQPQHVKEAKGVVRFDNVSFRYDGADAEVLSHISFTARPGETTAFIGSTGSGKSTLVNLIPRFYDVSEGSVSIDGVDVRNLSLHELRDLIGYVPQKGMLFSGDINSNLRYGDKNADEETLHRAADVAQASEFIARLEDGYETAISQGGTNVSGGQRQRLSIARALVKKAPIYIFDDTFSALDFKTDARLRKALGQYTDKATVLIVAQRVSTIMHANQIVVLDEGRVVGIGTHEQLLDTCDTYREIAQSQLSKEELA</sequence>
<keyword evidence="6 12" id="KW-0067">ATP-binding</keyword>
<dbReference type="InterPro" id="IPR017871">
    <property type="entry name" value="ABC_transporter-like_CS"/>
</dbReference>
<dbReference type="PANTHER" id="PTHR43394">
    <property type="entry name" value="ATP-DEPENDENT PERMEASE MDL1, MITOCHONDRIAL"/>
    <property type="match status" value="1"/>
</dbReference>
<dbReference type="GO" id="GO:0005886">
    <property type="term" value="C:plasma membrane"/>
    <property type="evidence" value="ECO:0007669"/>
    <property type="project" value="UniProtKB-SubCell"/>
</dbReference>
<keyword evidence="5" id="KW-0547">Nucleotide-binding</keyword>
<evidence type="ECO:0000256" key="9">
    <source>
        <dbReference type="SAM" id="Phobius"/>
    </source>
</evidence>
<dbReference type="PROSITE" id="PS50893">
    <property type="entry name" value="ABC_TRANSPORTER_2"/>
    <property type="match status" value="1"/>
</dbReference>
<reference evidence="12" key="1">
    <citation type="journal article" date="2021" name="PeerJ">
        <title>Extensive microbial diversity within the chicken gut microbiome revealed by metagenomics and culture.</title>
        <authorList>
            <person name="Gilroy R."/>
            <person name="Ravi A."/>
            <person name="Getino M."/>
            <person name="Pursley I."/>
            <person name="Horton D.L."/>
            <person name="Alikhan N.F."/>
            <person name="Baker D."/>
            <person name="Gharbi K."/>
            <person name="Hall N."/>
            <person name="Watson M."/>
            <person name="Adriaenssens E.M."/>
            <person name="Foster-Nyarko E."/>
            <person name="Jarju S."/>
            <person name="Secka A."/>
            <person name="Antonio M."/>
            <person name="Oren A."/>
            <person name="Chaudhuri R.R."/>
            <person name="La Ragione R."/>
            <person name="Hildebrand F."/>
            <person name="Pallen M.J."/>
        </authorList>
    </citation>
    <scope>NUCLEOTIDE SEQUENCE</scope>
    <source>
        <strain evidence="12">5933</strain>
    </source>
</reference>
<evidence type="ECO:0000313" key="12">
    <source>
        <dbReference type="EMBL" id="HJC71853.1"/>
    </source>
</evidence>
<dbReference type="PROSITE" id="PS00211">
    <property type="entry name" value="ABC_TRANSPORTER_1"/>
    <property type="match status" value="1"/>
</dbReference>
<gene>
    <name evidence="12" type="ORF">H9698_03540</name>
</gene>
<accession>A0A9D2Q2R2</accession>
<dbReference type="InterPro" id="IPR003439">
    <property type="entry name" value="ABC_transporter-like_ATP-bd"/>
</dbReference>
<dbReference type="GO" id="GO:0015421">
    <property type="term" value="F:ABC-type oligopeptide transporter activity"/>
    <property type="evidence" value="ECO:0007669"/>
    <property type="project" value="TreeGrafter"/>
</dbReference>
<dbReference type="InterPro" id="IPR011527">
    <property type="entry name" value="ABC1_TM_dom"/>
</dbReference>
<evidence type="ECO:0000313" key="13">
    <source>
        <dbReference type="Proteomes" id="UP000823918"/>
    </source>
</evidence>
<evidence type="ECO:0000256" key="5">
    <source>
        <dbReference type="ARBA" id="ARBA00022741"/>
    </source>
</evidence>
<comment type="caution">
    <text evidence="12">The sequence shown here is derived from an EMBL/GenBank/DDBJ whole genome shotgun (WGS) entry which is preliminary data.</text>
</comment>
<dbReference type="InterPro" id="IPR003593">
    <property type="entry name" value="AAA+_ATPase"/>
</dbReference>
<feature type="transmembrane region" description="Helical" evidence="9">
    <location>
        <begin position="441"/>
        <end position="459"/>
    </location>
</feature>
<feature type="domain" description="ABC transmembrane type-1" evidence="11">
    <location>
        <begin position="193"/>
        <end position="461"/>
    </location>
</feature>
<dbReference type="InterPro" id="IPR036640">
    <property type="entry name" value="ABC1_TM_sf"/>
</dbReference>
<dbReference type="SUPFAM" id="SSF90123">
    <property type="entry name" value="ABC transporter transmembrane region"/>
    <property type="match status" value="1"/>
</dbReference>
<proteinExistence type="predicted"/>
<dbReference type="Pfam" id="PF00664">
    <property type="entry name" value="ABC_membrane"/>
    <property type="match status" value="1"/>
</dbReference>
<dbReference type="AlphaFoldDB" id="A0A9D2Q2R2"/>